<dbReference type="HOGENOM" id="CLU_1899468_0_0_1"/>
<protein>
    <submittedName>
        <fullName evidence="1">Uncharacterized protein</fullName>
    </submittedName>
</protein>
<proteinExistence type="predicted"/>
<accession>A0A0E0AGN8</accession>
<evidence type="ECO:0000313" key="1">
    <source>
        <dbReference type="EnsemblPlants" id="OGLUM07G05150.4"/>
    </source>
</evidence>
<dbReference type="EnsemblPlants" id="OGLUM07G05150.4">
    <property type="protein sequence ID" value="OGLUM07G05150.4"/>
    <property type="gene ID" value="OGLUM07G05150"/>
</dbReference>
<reference evidence="1" key="1">
    <citation type="submission" date="2015-04" db="UniProtKB">
        <authorList>
            <consortium name="EnsemblPlants"/>
        </authorList>
    </citation>
    <scope>IDENTIFICATION</scope>
</reference>
<keyword evidence="2" id="KW-1185">Reference proteome</keyword>
<name>A0A0E0AGN8_9ORYZ</name>
<dbReference type="Proteomes" id="UP000026961">
    <property type="component" value="Chromosome 7"/>
</dbReference>
<sequence>MPHTAIVAALESNNTGEKLSEAMNHSIFMLLRLRQERSERYLLSQVPTSGGGVGRPVDDHRRTLPSSSLFISDPTGGGSGLDDGDDGTGVAAAAAAIIGATKVIVSIMLPPHTFVNININVRNARITYIVKRRE</sequence>
<reference evidence="1" key="2">
    <citation type="submission" date="2018-05" db="EMBL/GenBank/DDBJ databases">
        <title>OgluRS3 (Oryza glumaepatula Reference Sequence Version 3).</title>
        <authorList>
            <person name="Zhang J."/>
            <person name="Kudrna D."/>
            <person name="Lee S."/>
            <person name="Talag J."/>
            <person name="Welchert J."/>
            <person name="Wing R.A."/>
        </authorList>
    </citation>
    <scope>NUCLEOTIDE SEQUENCE [LARGE SCALE GENOMIC DNA]</scope>
</reference>
<dbReference type="AlphaFoldDB" id="A0A0E0AGN8"/>
<evidence type="ECO:0000313" key="2">
    <source>
        <dbReference type="Proteomes" id="UP000026961"/>
    </source>
</evidence>
<dbReference type="Gramene" id="OGLUM07G05150.4">
    <property type="protein sequence ID" value="OGLUM07G05150.4"/>
    <property type="gene ID" value="OGLUM07G05150"/>
</dbReference>
<organism evidence="1">
    <name type="scientific">Oryza glumipatula</name>
    <dbReference type="NCBI Taxonomy" id="40148"/>
    <lineage>
        <taxon>Eukaryota</taxon>
        <taxon>Viridiplantae</taxon>
        <taxon>Streptophyta</taxon>
        <taxon>Embryophyta</taxon>
        <taxon>Tracheophyta</taxon>
        <taxon>Spermatophyta</taxon>
        <taxon>Magnoliopsida</taxon>
        <taxon>Liliopsida</taxon>
        <taxon>Poales</taxon>
        <taxon>Poaceae</taxon>
        <taxon>BOP clade</taxon>
        <taxon>Oryzoideae</taxon>
        <taxon>Oryzeae</taxon>
        <taxon>Oryzinae</taxon>
        <taxon>Oryza</taxon>
    </lineage>
</organism>